<dbReference type="Proteomes" id="UP000887116">
    <property type="component" value="Unassembled WGS sequence"/>
</dbReference>
<protein>
    <submittedName>
        <fullName evidence="1">Uncharacterized protein</fullName>
    </submittedName>
</protein>
<accession>A0A8X6GPK3</accession>
<dbReference type="EMBL" id="BMAO01026318">
    <property type="protein sequence ID" value="GFR08537.1"/>
    <property type="molecule type" value="Genomic_DNA"/>
</dbReference>
<comment type="caution">
    <text evidence="1">The sequence shown here is derived from an EMBL/GenBank/DDBJ whole genome shotgun (WGS) entry which is preliminary data.</text>
</comment>
<organism evidence="1 2">
    <name type="scientific">Trichonephila clavata</name>
    <name type="common">Joro spider</name>
    <name type="synonym">Nephila clavata</name>
    <dbReference type="NCBI Taxonomy" id="2740835"/>
    <lineage>
        <taxon>Eukaryota</taxon>
        <taxon>Metazoa</taxon>
        <taxon>Ecdysozoa</taxon>
        <taxon>Arthropoda</taxon>
        <taxon>Chelicerata</taxon>
        <taxon>Arachnida</taxon>
        <taxon>Araneae</taxon>
        <taxon>Araneomorphae</taxon>
        <taxon>Entelegynae</taxon>
        <taxon>Araneoidea</taxon>
        <taxon>Nephilidae</taxon>
        <taxon>Trichonephila</taxon>
    </lineage>
</organism>
<proteinExistence type="predicted"/>
<sequence length="128" mass="14872">MYGYEVSTRMTPFIERSFRREEELTDVQEVIRLEKPNVDRRLRVVLEELGTGCNFQVRKAMIQVVGLFKPNFKYTYGWNSPNTKIIFPRVSPKTTTPPSKSGMLKSFCRHHPCPFDIQVKSSSLSDKP</sequence>
<gene>
    <name evidence="1" type="ORF">TNCT_692971</name>
</gene>
<evidence type="ECO:0000313" key="2">
    <source>
        <dbReference type="Proteomes" id="UP000887116"/>
    </source>
</evidence>
<evidence type="ECO:0000313" key="1">
    <source>
        <dbReference type="EMBL" id="GFR08537.1"/>
    </source>
</evidence>
<name>A0A8X6GPK3_TRICU</name>
<reference evidence="1" key="1">
    <citation type="submission" date="2020-07" db="EMBL/GenBank/DDBJ databases">
        <title>Multicomponent nature underlies the extraordinary mechanical properties of spider dragline silk.</title>
        <authorList>
            <person name="Kono N."/>
            <person name="Nakamura H."/>
            <person name="Mori M."/>
            <person name="Yoshida Y."/>
            <person name="Ohtoshi R."/>
            <person name="Malay A.D."/>
            <person name="Moran D.A.P."/>
            <person name="Tomita M."/>
            <person name="Numata K."/>
            <person name="Arakawa K."/>
        </authorList>
    </citation>
    <scope>NUCLEOTIDE SEQUENCE</scope>
</reference>
<dbReference type="AlphaFoldDB" id="A0A8X6GPK3"/>
<keyword evidence="2" id="KW-1185">Reference proteome</keyword>